<evidence type="ECO:0000313" key="1">
    <source>
        <dbReference type="EMBL" id="OWY92553.1"/>
    </source>
</evidence>
<organism evidence="1 2">
    <name type="scientific">Phytophthora megakarya</name>
    <dbReference type="NCBI Taxonomy" id="4795"/>
    <lineage>
        <taxon>Eukaryota</taxon>
        <taxon>Sar</taxon>
        <taxon>Stramenopiles</taxon>
        <taxon>Oomycota</taxon>
        <taxon>Peronosporomycetes</taxon>
        <taxon>Peronosporales</taxon>
        <taxon>Peronosporaceae</taxon>
        <taxon>Phytophthora</taxon>
    </lineage>
</organism>
<keyword evidence="2" id="KW-1185">Reference proteome</keyword>
<proteinExistence type="predicted"/>
<reference evidence="2" key="1">
    <citation type="submission" date="2017-03" db="EMBL/GenBank/DDBJ databases">
        <title>Phytopthora megakarya and P. palmivora, two closely related causual agents of cacao black pod achieved similar genome size and gene model numbers by different mechanisms.</title>
        <authorList>
            <person name="Ali S."/>
            <person name="Shao J."/>
            <person name="Larry D.J."/>
            <person name="Kronmiller B."/>
            <person name="Shen D."/>
            <person name="Strem M.D."/>
            <person name="Melnick R.L."/>
            <person name="Guiltinan M.J."/>
            <person name="Tyler B.M."/>
            <person name="Meinhardt L.W."/>
            <person name="Bailey B.A."/>
        </authorList>
    </citation>
    <scope>NUCLEOTIDE SEQUENCE [LARGE SCALE GENOMIC DNA]</scope>
    <source>
        <strain evidence="2">zdho120</strain>
    </source>
</reference>
<evidence type="ECO:0000313" key="2">
    <source>
        <dbReference type="Proteomes" id="UP000198211"/>
    </source>
</evidence>
<gene>
    <name evidence="1" type="ORF">PHMEG_00038401</name>
</gene>
<protein>
    <submittedName>
        <fullName evidence="1">Uncharacterized protein</fullName>
    </submittedName>
</protein>
<name>A0A225UHV3_9STRA</name>
<comment type="caution">
    <text evidence="1">The sequence shown here is derived from an EMBL/GenBank/DDBJ whole genome shotgun (WGS) entry which is preliminary data.</text>
</comment>
<accession>A0A225UHV3</accession>
<sequence length="106" mass="12056">MTRVNFCHNHVRQVGFSTRPVAEGTIPRPHKDMGNTTQDLLKIRRLIEIKMLPMYEGKTERMTGVAISDFLLSRERIQAVHIASMPGYQSTSFVRCEKCMTNGSNS</sequence>
<dbReference type="Proteomes" id="UP000198211">
    <property type="component" value="Unassembled WGS sequence"/>
</dbReference>
<dbReference type="AlphaFoldDB" id="A0A225UHV3"/>
<dbReference type="EMBL" id="NBNE01017826">
    <property type="protein sequence ID" value="OWY92553.1"/>
    <property type="molecule type" value="Genomic_DNA"/>
</dbReference>